<evidence type="ECO:0000313" key="3">
    <source>
        <dbReference type="Proteomes" id="UP000765509"/>
    </source>
</evidence>
<feature type="region of interest" description="Disordered" evidence="1">
    <location>
        <begin position="62"/>
        <end position="87"/>
    </location>
</feature>
<comment type="caution">
    <text evidence="2">The sequence shown here is derived from an EMBL/GenBank/DDBJ whole genome shotgun (WGS) entry which is preliminary data.</text>
</comment>
<sequence>MGRTWKRFDSKSLNKPFLKKDKTKEAFRHNTPRTNEKRKFHKCGGIEHLENNCLKKAKINEIADTEDHNDKEEESDSEKYTEESERSETYEINVINAQINNIHLIYELLDVNSNLAQVGTSDTSLTNIQDVKLHRTKPAKGMGYKA</sequence>
<evidence type="ECO:0000313" key="2">
    <source>
        <dbReference type="EMBL" id="MBW0499974.1"/>
    </source>
</evidence>
<dbReference type="AlphaFoldDB" id="A0A9Q3HES6"/>
<feature type="compositionally biased region" description="Basic and acidic residues" evidence="1">
    <location>
        <begin position="16"/>
        <end position="28"/>
    </location>
</feature>
<evidence type="ECO:0000256" key="1">
    <source>
        <dbReference type="SAM" id="MobiDB-lite"/>
    </source>
</evidence>
<gene>
    <name evidence="2" type="ORF">O181_039689</name>
</gene>
<protein>
    <submittedName>
        <fullName evidence="2">Uncharacterized protein</fullName>
    </submittedName>
</protein>
<organism evidence="2 3">
    <name type="scientific">Austropuccinia psidii MF-1</name>
    <dbReference type="NCBI Taxonomy" id="1389203"/>
    <lineage>
        <taxon>Eukaryota</taxon>
        <taxon>Fungi</taxon>
        <taxon>Dikarya</taxon>
        <taxon>Basidiomycota</taxon>
        <taxon>Pucciniomycotina</taxon>
        <taxon>Pucciniomycetes</taxon>
        <taxon>Pucciniales</taxon>
        <taxon>Sphaerophragmiaceae</taxon>
        <taxon>Austropuccinia</taxon>
    </lineage>
</organism>
<dbReference type="EMBL" id="AVOT02015568">
    <property type="protein sequence ID" value="MBW0499974.1"/>
    <property type="molecule type" value="Genomic_DNA"/>
</dbReference>
<reference evidence="2" key="1">
    <citation type="submission" date="2021-03" db="EMBL/GenBank/DDBJ databases">
        <title>Draft genome sequence of rust myrtle Austropuccinia psidii MF-1, a brazilian biotype.</title>
        <authorList>
            <person name="Quecine M.C."/>
            <person name="Pachon D.M.R."/>
            <person name="Bonatelli M.L."/>
            <person name="Correr F.H."/>
            <person name="Franceschini L.M."/>
            <person name="Leite T.F."/>
            <person name="Margarido G.R.A."/>
            <person name="Almeida C.A."/>
            <person name="Ferrarezi J.A."/>
            <person name="Labate C.A."/>
        </authorList>
    </citation>
    <scope>NUCLEOTIDE SEQUENCE</scope>
    <source>
        <strain evidence="2">MF-1</strain>
    </source>
</reference>
<name>A0A9Q3HES6_9BASI</name>
<dbReference type="Proteomes" id="UP000765509">
    <property type="component" value="Unassembled WGS sequence"/>
</dbReference>
<feature type="region of interest" description="Disordered" evidence="1">
    <location>
        <begin position="16"/>
        <end position="41"/>
    </location>
</feature>
<keyword evidence="3" id="KW-1185">Reference proteome</keyword>
<proteinExistence type="predicted"/>
<accession>A0A9Q3HES6</accession>